<evidence type="ECO:0000256" key="3">
    <source>
        <dbReference type="ARBA" id="ARBA00023125"/>
    </source>
</evidence>
<evidence type="ECO:0000313" key="7">
    <source>
        <dbReference type="EMBL" id="KAF3327354.1"/>
    </source>
</evidence>
<dbReference type="SUPFAM" id="SSF118290">
    <property type="entry name" value="WRKY DNA-binding domain"/>
    <property type="match status" value="1"/>
</dbReference>
<comment type="subcellular location">
    <subcellularLocation>
        <location evidence="1">Nucleus</location>
    </subcellularLocation>
</comment>
<sequence length="266" mass="30371">MENSYLDQEAAIREVDRGYDILKQLQVLLQLKSRKGEEVVHIQDLAEPLFREGSQALNHALCIMRSGVSKVGVKSETAVLESVVSSDTNKIIENERGKRRRIGENSWTTDTTMPYDDGHQWRKYGDKKINGTNFSRGYFRCTYNKEQGCEAKKVVQQTSSNDLCLFKVKYINMHTCHFHKTISPSSSLQPSPFCLIEQDCGVNKMPHFQESKPSEPQLLNQGSCLSDAILAETFPNNSLVERNCEWDWDPLLRNLLGFDSDDFLLI</sequence>
<dbReference type="EMBL" id="SWLB01000017">
    <property type="protein sequence ID" value="KAF3327354.1"/>
    <property type="molecule type" value="Genomic_DNA"/>
</dbReference>
<dbReference type="OrthoDB" id="692077at2759"/>
<dbReference type="InterPro" id="IPR044810">
    <property type="entry name" value="WRKY_plant"/>
</dbReference>
<dbReference type="Gene3D" id="2.20.25.80">
    <property type="entry name" value="WRKY domain"/>
    <property type="match status" value="1"/>
</dbReference>
<evidence type="ECO:0000256" key="4">
    <source>
        <dbReference type="ARBA" id="ARBA00023163"/>
    </source>
</evidence>
<keyword evidence="4" id="KW-0804">Transcription</keyword>
<dbReference type="Pfam" id="PF03106">
    <property type="entry name" value="WRKY"/>
    <property type="match status" value="1"/>
</dbReference>
<dbReference type="GO" id="GO:0005634">
    <property type="term" value="C:nucleus"/>
    <property type="evidence" value="ECO:0007669"/>
    <property type="project" value="UniProtKB-SubCell"/>
</dbReference>
<evidence type="ECO:0000259" key="6">
    <source>
        <dbReference type="PROSITE" id="PS50811"/>
    </source>
</evidence>
<organism evidence="7 8">
    <name type="scientific">Carex littledalei</name>
    <dbReference type="NCBI Taxonomy" id="544730"/>
    <lineage>
        <taxon>Eukaryota</taxon>
        <taxon>Viridiplantae</taxon>
        <taxon>Streptophyta</taxon>
        <taxon>Embryophyta</taxon>
        <taxon>Tracheophyta</taxon>
        <taxon>Spermatophyta</taxon>
        <taxon>Magnoliopsida</taxon>
        <taxon>Liliopsida</taxon>
        <taxon>Poales</taxon>
        <taxon>Cyperaceae</taxon>
        <taxon>Cyperoideae</taxon>
        <taxon>Cariceae</taxon>
        <taxon>Carex</taxon>
        <taxon>Carex subgen. Euthyceras</taxon>
    </lineage>
</organism>
<evidence type="ECO:0000256" key="5">
    <source>
        <dbReference type="ARBA" id="ARBA00023242"/>
    </source>
</evidence>
<accession>A0A833QQE8</accession>
<keyword evidence="8" id="KW-1185">Reference proteome</keyword>
<dbReference type="PANTHER" id="PTHR31282">
    <property type="entry name" value="WRKY TRANSCRIPTION FACTOR 21-RELATED"/>
    <property type="match status" value="1"/>
</dbReference>
<reference evidence="7" key="1">
    <citation type="submission" date="2020-01" db="EMBL/GenBank/DDBJ databases">
        <title>Genome sequence of Kobresia littledalei, the first chromosome-level genome in the family Cyperaceae.</title>
        <authorList>
            <person name="Qu G."/>
        </authorList>
    </citation>
    <scope>NUCLEOTIDE SEQUENCE</scope>
    <source>
        <strain evidence="7">C.B.Clarke</strain>
        <tissue evidence="7">Leaf</tissue>
    </source>
</reference>
<keyword evidence="3" id="KW-0238">DNA-binding</keyword>
<evidence type="ECO:0000256" key="1">
    <source>
        <dbReference type="ARBA" id="ARBA00004123"/>
    </source>
</evidence>
<gene>
    <name evidence="7" type="ORF">FCM35_KLT07472</name>
</gene>
<evidence type="ECO:0000256" key="2">
    <source>
        <dbReference type="ARBA" id="ARBA00023015"/>
    </source>
</evidence>
<keyword evidence="2" id="KW-0805">Transcription regulation</keyword>
<evidence type="ECO:0000313" key="8">
    <source>
        <dbReference type="Proteomes" id="UP000623129"/>
    </source>
</evidence>
<dbReference type="Proteomes" id="UP000623129">
    <property type="component" value="Unassembled WGS sequence"/>
</dbReference>
<name>A0A833QQE8_9POAL</name>
<proteinExistence type="predicted"/>
<keyword evidence="5" id="KW-0539">Nucleus</keyword>
<dbReference type="InterPro" id="IPR036576">
    <property type="entry name" value="WRKY_dom_sf"/>
</dbReference>
<dbReference type="GO" id="GO:0003700">
    <property type="term" value="F:DNA-binding transcription factor activity"/>
    <property type="evidence" value="ECO:0007669"/>
    <property type="project" value="InterPro"/>
</dbReference>
<dbReference type="AlphaFoldDB" id="A0A833QQE8"/>
<protein>
    <submittedName>
        <fullName evidence="7">WRKY transcription factor 55</fullName>
    </submittedName>
</protein>
<feature type="domain" description="WRKY" evidence="6">
    <location>
        <begin position="116"/>
        <end position="161"/>
    </location>
</feature>
<dbReference type="SMART" id="SM00774">
    <property type="entry name" value="WRKY"/>
    <property type="match status" value="1"/>
</dbReference>
<dbReference type="GO" id="GO:0043565">
    <property type="term" value="F:sequence-specific DNA binding"/>
    <property type="evidence" value="ECO:0007669"/>
    <property type="project" value="InterPro"/>
</dbReference>
<comment type="caution">
    <text evidence="7">The sequence shown here is derived from an EMBL/GenBank/DDBJ whole genome shotgun (WGS) entry which is preliminary data.</text>
</comment>
<dbReference type="InterPro" id="IPR003657">
    <property type="entry name" value="WRKY_dom"/>
</dbReference>
<dbReference type="PROSITE" id="PS50811">
    <property type="entry name" value="WRKY"/>
    <property type="match status" value="1"/>
</dbReference>